<sequence>MINWIDILSPKLRQLHQDWIHYRGNFLMPSVTDYNAFASVETVEESSASSAAVLLPAEGGPVFKHIGLHLTNIIPDCKPGMRFAELRSPVTRAAVTAPYHRIVTARQPEVRRNRGSHGAPDFEMLMLPFCDARLHVRIIHTIYDLAGIDWKRAFK</sequence>
<evidence type="ECO:0000313" key="2">
    <source>
        <dbReference type="Proteomes" id="UP000317496"/>
    </source>
</evidence>
<dbReference type="OrthoDB" id="8480860at2"/>
<dbReference type="Proteomes" id="UP000317496">
    <property type="component" value="Chromosome"/>
</dbReference>
<evidence type="ECO:0000313" key="1">
    <source>
        <dbReference type="EMBL" id="QDO97160.1"/>
    </source>
</evidence>
<dbReference type="AlphaFoldDB" id="A0A516H0Q6"/>
<dbReference type="EMBL" id="CP041636">
    <property type="protein sequence ID" value="QDO97160.1"/>
    <property type="molecule type" value="Genomic_DNA"/>
</dbReference>
<name>A0A516H0Q6_9PROT</name>
<accession>A0A516H0Q6</accession>
<organism evidence="1 2">
    <name type="scientific">Ferrovibrio terrae</name>
    <dbReference type="NCBI Taxonomy" id="2594003"/>
    <lineage>
        <taxon>Bacteria</taxon>
        <taxon>Pseudomonadati</taxon>
        <taxon>Pseudomonadota</taxon>
        <taxon>Alphaproteobacteria</taxon>
        <taxon>Rhodospirillales</taxon>
        <taxon>Rhodospirillaceae</taxon>
        <taxon>Ferrovibrio</taxon>
    </lineage>
</organism>
<dbReference type="KEGG" id="fer:FNB15_07700"/>
<protein>
    <submittedName>
        <fullName evidence="1">Uncharacterized protein</fullName>
    </submittedName>
</protein>
<keyword evidence="2" id="KW-1185">Reference proteome</keyword>
<gene>
    <name evidence="1" type="ORF">FNB15_07700</name>
</gene>
<reference evidence="1 2" key="1">
    <citation type="submission" date="2019-07" db="EMBL/GenBank/DDBJ databases">
        <title>Genome sequencing for Ferrovibrio sp. K5.</title>
        <authorList>
            <person name="Park S.-J."/>
        </authorList>
    </citation>
    <scope>NUCLEOTIDE SEQUENCE [LARGE SCALE GENOMIC DNA]</scope>
    <source>
        <strain evidence="1 2">K5</strain>
    </source>
</reference>
<dbReference type="RefSeq" id="WP_144068141.1">
    <property type="nucleotide sequence ID" value="NZ_CP041636.1"/>
</dbReference>
<proteinExistence type="predicted"/>